<keyword evidence="3" id="KW-0732">Signal</keyword>
<evidence type="ECO:0000313" key="5">
    <source>
        <dbReference type="EMBL" id="MBL7626674.1"/>
    </source>
</evidence>
<dbReference type="AlphaFoldDB" id="A0A937RD28"/>
<dbReference type="GO" id="GO:0015689">
    <property type="term" value="P:molybdate ion transport"/>
    <property type="evidence" value="ECO:0007669"/>
    <property type="project" value="InterPro"/>
</dbReference>
<feature type="region of interest" description="Disordered" evidence="4">
    <location>
        <begin position="1"/>
        <end position="27"/>
    </location>
</feature>
<dbReference type="InterPro" id="IPR005950">
    <property type="entry name" value="ModA"/>
</dbReference>
<organism evidence="5 6">
    <name type="scientific">Frankia nepalensis</name>
    <dbReference type="NCBI Taxonomy" id="1836974"/>
    <lineage>
        <taxon>Bacteria</taxon>
        <taxon>Bacillati</taxon>
        <taxon>Actinomycetota</taxon>
        <taxon>Actinomycetes</taxon>
        <taxon>Frankiales</taxon>
        <taxon>Frankiaceae</taxon>
        <taxon>Frankia</taxon>
    </lineage>
</organism>
<proteinExistence type="inferred from homology"/>
<evidence type="ECO:0000313" key="6">
    <source>
        <dbReference type="Proteomes" id="UP000604475"/>
    </source>
</evidence>
<comment type="similarity">
    <text evidence="1">Belongs to the bacterial solute-binding protein ModA family.</text>
</comment>
<dbReference type="CDD" id="cd13538">
    <property type="entry name" value="PBP2_ModA_like_1"/>
    <property type="match status" value="1"/>
</dbReference>
<dbReference type="Proteomes" id="UP000604475">
    <property type="component" value="Unassembled WGS sequence"/>
</dbReference>
<dbReference type="RefSeq" id="WP_203001940.1">
    <property type="nucleotide sequence ID" value="NZ_JADWYU010000205.1"/>
</dbReference>
<dbReference type="GO" id="GO:0030973">
    <property type="term" value="F:molybdate ion binding"/>
    <property type="evidence" value="ECO:0007669"/>
    <property type="project" value="TreeGrafter"/>
</dbReference>
<protein>
    <submittedName>
        <fullName evidence="5">Molybdate ABC transporter substrate-binding protein</fullName>
    </submittedName>
</protein>
<dbReference type="NCBIfam" id="TIGR01256">
    <property type="entry name" value="modA"/>
    <property type="match status" value="1"/>
</dbReference>
<accession>A0A937RD28</accession>
<name>A0A937RD28_9ACTN</name>
<dbReference type="PANTHER" id="PTHR30632:SF0">
    <property type="entry name" value="SULFATE-BINDING PROTEIN"/>
    <property type="match status" value="1"/>
</dbReference>
<comment type="caution">
    <text evidence="5">The sequence shown here is derived from an EMBL/GenBank/DDBJ whole genome shotgun (WGS) entry which is preliminary data.</text>
</comment>
<keyword evidence="2" id="KW-0479">Metal-binding</keyword>
<evidence type="ECO:0000256" key="1">
    <source>
        <dbReference type="ARBA" id="ARBA00009175"/>
    </source>
</evidence>
<evidence type="ECO:0000256" key="4">
    <source>
        <dbReference type="SAM" id="MobiDB-lite"/>
    </source>
</evidence>
<feature type="compositionally biased region" description="Basic and acidic residues" evidence="4">
    <location>
        <begin position="1"/>
        <end position="22"/>
    </location>
</feature>
<dbReference type="GO" id="GO:0046872">
    <property type="term" value="F:metal ion binding"/>
    <property type="evidence" value="ECO:0007669"/>
    <property type="project" value="UniProtKB-KW"/>
</dbReference>
<evidence type="ECO:0000256" key="3">
    <source>
        <dbReference type="ARBA" id="ARBA00022729"/>
    </source>
</evidence>
<keyword evidence="6" id="KW-1185">Reference proteome</keyword>
<gene>
    <name evidence="5" type="primary">modA</name>
    <name evidence="5" type="ORF">I7412_05730</name>
</gene>
<dbReference type="EMBL" id="JAEACQ010000146">
    <property type="protein sequence ID" value="MBL7626674.1"/>
    <property type="molecule type" value="Genomic_DNA"/>
</dbReference>
<reference evidence="5" key="1">
    <citation type="submission" date="2020-12" db="EMBL/GenBank/DDBJ databases">
        <title>Genomic characterization of non-nitrogen-fixing Frankia strains.</title>
        <authorList>
            <person name="Carlos-Shanley C."/>
            <person name="Guerra T."/>
            <person name="Hahn D."/>
        </authorList>
    </citation>
    <scope>NUCLEOTIDE SEQUENCE</scope>
    <source>
        <strain evidence="5">CN6</strain>
    </source>
</reference>
<dbReference type="InterPro" id="IPR050682">
    <property type="entry name" value="ModA/WtpA"/>
</dbReference>
<dbReference type="Pfam" id="PF13531">
    <property type="entry name" value="SBP_bac_11"/>
    <property type="match status" value="1"/>
</dbReference>
<sequence length="296" mass="29794">MGRSWADVRRRAAGRPADESGPRRRRSRGALTVLLAATALALGAAACGDDTTGAGSSPAASTTASATKDPAATSLTVFAAASLTETFTDLADKFEAAHPGADVKLNFAASSALAQQITSGAPADVFASASNSTMKQVTDAGLTVGTPAVFVRNSMEIAVPPDNPAGITSLADLAKPGVKVALCEEQVPCGATALAALKKAGVTVQPATLGQDVKSVLTLVELGEVDAALVYRTDVAAAGDKARGIEIPDAQNASTDYPIAALTDSEHPEAAKAFVDFVLSATGTEVLTKAGFSQPL</sequence>
<dbReference type="Gene3D" id="3.40.190.10">
    <property type="entry name" value="Periplasmic binding protein-like II"/>
    <property type="match status" value="2"/>
</dbReference>
<dbReference type="SUPFAM" id="SSF53850">
    <property type="entry name" value="Periplasmic binding protein-like II"/>
    <property type="match status" value="1"/>
</dbReference>
<dbReference type="PANTHER" id="PTHR30632">
    <property type="entry name" value="MOLYBDATE-BINDING PERIPLASMIC PROTEIN"/>
    <property type="match status" value="1"/>
</dbReference>
<evidence type="ECO:0000256" key="2">
    <source>
        <dbReference type="ARBA" id="ARBA00022723"/>
    </source>
</evidence>